<dbReference type="FunFam" id="3.40.50.10210:FF:000001">
    <property type="entry name" value="Nicotinate-nucleotide--dimethylbenzimidazole phosphoribosyltransferase"/>
    <property type="match status" value="1"/>
</dbReference>
<accession>A0A4R7BT71</accession>
<comment type="catalytic activity">
    <reaction evidence="9 10">
        <text>5,6-dimethylbenzimidazole + nicotinate beta-D-ribonucleotide = alpha-ribazole 5'-phosphate + nicotinate + H(+)</text>
        <dbReference type="Rhea" id="RHEA:11196"/>
        <dbReference type="ChEBI" id="CHEBI:15378"/>
        <dbReference type="ChEBI" id="CHEBI:15890"/>
        <dbReference type="ChEBI" id="CHEBI:32544"/>
        <dbReference type="ChEBI" id="CHEBI:57502"/>
        <dbReference type="ChEBI" id="CHEBI:57918"/>
        <dbReference type="EC" id="2.4.2.21"/>
    </reaction>
</comment>
<dbReference type="Pfam" id="PF02277">
    <property type="entry name" value="DBI_PRT"/>
    <property type="match status" value="1"/>
</dbReference>
<proteinExistence type="inferred from homology"/>
<evidence type="ECO:0000256" key="7">
    <source>
        <dbReference type="ARBA" id="ARBA00022679"/>
    </source>
</evidence>
<evidence type="ECO:0000256" key="5">
    <source>
        <dbReference type="ARBA" id="ARBA00022573"/>
    </source>
</evidence>
<dbReference type="GO" id="GO:0008939">
    <property type="term" value="F:nicotinate-nucleotide-dimethylbenzimidazole phosphoribosyltransferase activity"/>
    <property type="evidence" value="ECO:0007669"/>
    <property type="project" value="UniProtKB-UniRule"/>
</dbReference>
<dbReference type="RefSeq" id="WP_133774124.1">
    <property type="nucleotide sequence ID" value="NZ_SNZR01000016.1"/>
</dbReference>
<dbReference type="InterPro" id="IPR017846">
    <property type="entry name" value="Nict_dMeBzImd_PRibTrfase_bact"/>
</dbReference>
<dbReference type="AlphaFoldDB" id="A0A4R7BT71"/>
<dbReference type="CDD" id="cd02439">
    <property type="entry name" value="DMB-PRT_CobT"/>
    <property type="match status" value="1"/>
</dbReference>
<gene>
    <name evidence="10" type="primary">cobT</name>
    <name evidence="11" type="ORF">EV668_4388</name>
</gene>
<evidence type="ECO:0000313" key="11">
    <source>
        <dbReference type="EMBL" id="TDR87307.1"/>
    </source>
</evidence>
<dbReference type="EMBL" id="SNZR01000016">
    <property type="protein sequence ID" value="TDR87307.1"/>
    <property type="molecule type" value="Genomic_DNA"/>
</dbReference>
<evidence type="ECO:0000256" key="4">
    <source>
        <dbReference type="ARBA" id="ARBA00015486"/>
    </source>
</evidence>
<sequence>MDATARLSFTIPSAEPALAARLRAAVDGKAKPPGSLGRLEDLAVRLGTIRNTEAPRADKAVLLLFAGDHGLCEEGVSAYPSAVTAAMVATLLAGRAAASVFARSVGAEIRVVDAGVTADLSDHAGLVHAKVRSGTRNAAREAALTPAEVGEALERGAAEAARAVGDGADVVLIGEMGIGNTAAAALLMHRLLPAPLERCIGLGAGHDEAGIARKRDALARAAARTGATETFEVLAEFGGLEILMMAGAALGAAAARRPVVVDGFIATVAALVAVRIRPEARDSLIFAHRSAEAGHALLLETLGASPLLDLGLRLGEGTGGLLALPLLRAAAAMLSDMATLEEVLAGAA</sequence>
<organism evidence="11 12">
    <name type="scientific">Enterovirga rhinocerotis</name>
    <dbReference type="NCBI Taxonomy" id="1339210"/>
    <lineage>
        <taxon>Bacteria</taxon>
        <taxon>Pseudomonadati</taxon>
        <taxon>Pseudomonadota</taxon>
        <taxon>Alphaproteobacteria</taxon>
        <taxon>Hyphomicrobiales</taxon>
        <taxon>Methylobacteriaceae</taxon>
        <taxon>Enterovirga</taxon>
    </lineage>
</organism>
<dbReference type="GO" id="GO:0009236">
    <property type="term" value="P:cobalamin biosynthetic process"/>
    <property type="evidence" value="ECO:0007669"/>
    <property type="project" value="UniProtKB-UniRule"/>
</dbReference>
<dbReference type="NCBIfam" id="TIGR03160">
    <property type="entry name" value="cobT_DBIPRT"/>
    <property type="match status" value="1"/>
</dbReference>
<name>A0A4R7BT71_9HYPH</name>
<comment type="caution">
    <text evidence="11">The sequence shown here is derived from an EMBL/GenBank/DDBJ whole genome shotgun (WGS) entry which is preliminary data.</text>
</comment>
<evidence type="ECO:0000256" key="10">
    <source>
        <dbReference type="HAMAP-Rule" id="MF_00230"/>
    </source>
</evidence>
<keyword evidence="6 10" id="KW-0328">Glycosyltransferase</keyword>
<comment type="function">
    <text evidence="10">Catalyzes the synthesis of alpha-ribazole-5'-phosphate from nicotinate mononucleotide (NAMN) and 5,6-dimethylbenzimidazole (DMB).</text>
</comment>
<evidence type="ECO:0000256" key="2">
    <source>
        <dbReference type="ARBA" id="ARBA00007110"/>
    </source>
</evidence>
<evidence type="ECO:0000256" key="3">
    <source>
        <dbReference type="ARBA" id="ARBA00011991"/>
    </source>
</evidence>
<keyword evidence="5 10" id="KW-0169">Cobalamin biosynthesis</keyword>
<evidence type="ECO:0000313" key="12">
    <source>
        <dbReference type="Proteomes" id="UP000295122"/>
    </source>
</evidence>
<evidence type="ECO:0000256" key="6">
    <source>
        <dbReference type="ARBA" id="ARBA00022676"/>
    </source>
</evidence>
<dbReference type="Gene3D" id="3.40.50.10210">
    <property type="match status" value="1"/>
</dbReference>
<dbReference type="HAMAP" id="MF_00230">
    <property type="entry name" value="CobT"/>
    <property type="match status" value="1"/>
</dbReference>
<evidence type="ECO:0000256" key="8">
    <source>
        <dbReference type="ARBA" id="ARBA00030686"/>
    </source>
</evidence>
<dbReference type="Gene3D" id="1.10.1610.10">
    <property type="match status" value="1"/>
</dbReference>
<reference evidence="11 12" key="1">
    <citation type="submission" date="2019-03" db="EMBL/GenBank/DDBJ databases">
        <title>Genomic Encyclopedia of Type Strains, Phase IV (KMG-IV): sequencing the most valuable type-strain genomes for metagenomic binning, comparative biology and taxonomic classification.</title>
        <authorList>
            <person name="Goeker M."/>
        </authorList>
    </citation>
    <scope>NUCLEOTIDE SEQUENCE [LARGE SCALE GENOMIC DNA]</scope>
    <source>
        <strain evidence="11 12">DSM 25903</strain>
    </source>
</reference>
<dbReference type="UniPathway" id="UPA00061">
    <property type="reaction ID" value="UER00516"/>
</dbReference>
<dbReference type="Proteomes" id="UP000295122">
    <property type="component" value="Unassembled WGS sequence"/>
</dbReference>
<dbReference type="InterPro" id="IPR023195">
    <property type="entry name" value="Nict_dMeBzImd_PRibTrfase_N"/>
</dbReference>
<comment type="pathway">
    <text evidence="1 10">Nucleoside biosynthesis; alpha-ribazole biosynthesis; alpha-ribazole from 5,6-dimethylbenzimidazole: step 1/2.</text>
</comment>
<dbReference type="InterPro" id="IPR036087">
    <property type="entry name" value="Nict_dMeBzImd_PRibTrfase_sf"/>
</dbReference>
<keyword evidence="12" id="KW-1185">Reference proteome</keyword>
<comment type="similarity">
    <text evidence="2 10">Belongs to the CobT family.</text>
</comment>
<feature type="active site" description="Proton acceptor" evidence="10">
    <location>
        <position position="316"/>
    </location>
</feature>
<dbReference type="NCBIfam" id="NF000996">
    <property type="entry name" value="PRK00105.1"/>
    <property type="match status" value="1"/>
</dbReference>
<dbReference type="SUPFAM" id="SSF52733">
    <property type="entry name" value="Nicotinate mononucleotide:5,6-dimethylbenzimidazole phosphoribosyltransferase (CobT)"/>
    <property type="match status" value="1"/>
</dbReference>
<dbReference type="OrthoDB" id="9781491at2"/>
<evidence type="ECO:0000256" key="1">
    <source>
        <dbReference type="ARBA" id="ARBA00005049"/>
    </source>
</evidence>
<keyword evidence="7 10" id="KW-0808">Transferase</keyword>
<dbReference type="InterPro" id="IPR003200">
    <property type="entry name" value="Nict_dMeBzImd_PRibTrfase"/>
</dbReference>
<dbReference type="PANTHER" id="PTHR43463">
    <property type="entry name" value="NICOTINATE-NUCLEOTIDE--DIMETHYLBENZIMIDAZOLE PHOSPHORIBOSYLTRANSFERASE"/>
    <property type="match status" value="1"/>
</dbReference>
<evidence type="ECO:0000256" key="9">
    <source>
        <dbReference type="ARBA" id="ARBA00047340"/>
    </source>
</evidence>
<dbReference type="EC" id="2.4.2.21" evidence="3 10"/>
<dbReference type="PANTHER" id="PTHR43463:SF1">
    <property type="entry name" value="NICOTINATE-NUCLEOTIDE--DIMETHYLBENZIMIDAZOLE PHOSPHORIBOSYLTRANSFERASE"/>
    <property type="match status" value="1"/>
</dbReference>
<protein>
    <recommendedName>
        <fullName evidence="4 10">Nicotinate-nucleotide--dimethylbenzimidazole phosphoribosyltransferase</fullName>
        <shortName evidence="10">NN:DBI PRT</shortName>
        <ecNumber evidence="3 10">2.4.2.21</ecNumber>
    </recommendedName>
    <alternativeName>
        <fullName evidence="8 10">N(1)-alpha-phosphoribosyltransferase</fullName>
    </alternativeName>
</protein>